<reference evidence="2 3" key="1">
    <citation type="submission" date="2016-03" db="EMBL/GenBank/DDBJ databases">
        <authorList>
            <person name="Ploux O."/>
        </authorList>
    </citation>
    <scope>NUCLEOTIDE SEQUENCE [LARGE SCALE GENOMIC DNA]</scope>
    <source>
        <strain evidence="2 3">R0</strain>
    </source>
</reference>
<keyword evidence="1" id="KW-0812">Transmembrane</keyword>
<dbReference type="RefSeq" id="WP_061836142.1">
    <property type="nucleotide sequence ID" value="NZ_LUKE01000004.1"/>
</dbReference>
<feature type="transmembrane region" description="Helical" evidence="1">
    <location>
        <begin position="12"/>
        <end position="33"/>
    </location>
</feature>
<keyword evidence="3" id="KW-1185">Reference proteome</keyword>
<dbReference type="Proteomes" id="UP000075320">
    <property type="component" value="Unassembled WGS sequence"/>
</dbReference>
<proteinExistence type="predicted"/>
<name>A0A150WHP7_BDEBC</name>
<keyword evidence="1" id="KW-1133">Transmembrane helix</keyword>
<evidence type="ECO:0000313" key="2">
    <source>
        <dbReference type="EMBL" id="KYG63067.1"/>
    </source>
</evidence>
<dbReference type="AlphaFoldDB" id="A0A150WHP7"/>
<evidence type="ECO:0000256" key="1">
    <source>
        <dbReference type="SAM" id="Phobius"/>
    </source>
</evidence>
<comment type="caution">
    <text evidence="2">The sequence shown here is derived from an EMBL/GenBank/DDBJ whole genome shotgun (WGS) entry which is preliminary data.</text>
</comment>
<keyword evidence="1" id="KW-0472">Membrane</keyword>
<organism evidence="2 3">
    <name type="scientific">Bdellovibrio bacteriovorus</name>
    <dbReference type="NCBI Taxonomy" id="959"/>
    <lineage>
        <taxon>Bacteria</taxon>
        <taxon>Pseudomonadati</taxon>
        <taxon>Bdellovibrionota</taxon>
        <taxon>Bdellovibrionia</taxon>
        <taxon>Bdellovibrionales</taxon>
        <taxon>Pseudobdellovibrionaceae</taxon>
        <taxon>Bdellovibrio</taxon>
    </lineage>
</organism>
<dbReference type="EMBL" id="LUKE01000004">
    <property type="protein sequence ID" value="KYG63067.1"/>
    <property type="molecule type" value="Genomic_DNA"/>
</dbReference>
<evidence type="ECO:0000313" key="3">
    <source>
        <dbReference type="Proteomes" id="UP000075320"/>
    </source>
</evidence>
<accession>A0A150WHP7</accession>
<sequence>MARIRTSSGFTITELLVATGLASAFFLIGASVIQQLFQFQKDVNTRLMDSFSITNFHRSLNQDLEGSYWHRFGAFSCASSNRLMETMGTSEVNLNSSGGFLEFVTADYSSTIGNVPNTTELTVASMRNLDVGNYVLLSLAADPSVVSLFRVRSVARDTGRINLDTTSLSVAGSNCNFALPSRPLTDFFGASASSNALLTRIKIVQYRITGGSLTRTALPGGSAEELMDKMNSMNVRSTWAASADGTAAKIFGQMKFQVVLDHNQSTLMGSKQTSRKQENVTAQYALNSFQYLNRNFTSGSAPITATFPSCSVGVNFRPGSLKVSSAHYSDTVPVSLAGYVSTDKVKGATIDVNFSPRTGAQIDCFKYDPDSSDLPYQVTGIGMSQTISLAQTATGFDIYTCAVKGIVDVVAAMTYFATDINQTKTIPCSVESIEAPTRYIFIGAAPKCDRELASYDMGSEMYNTISTGSTVSIGKFGVDMDSSCQWQGQADASATGLADNCDWGSHAGLELRRIYLRPYKQQVYAADKVTPLFSSQGAYINCD</sequence>
<protein>
    <submittedName>
        <fullName evidence="2">Uncharacterized protein</fullName>
    </submittedName>
</protein>
<gene>
    <name evidence="2" type="ORF">AZI86_15215</name>
</gene>